<dbReference type="AlphaFoldDB" id="A0A0D6LET3"/>
<organism evidence="1 2">
    <name type="scientific">Ancylostoma ceylanicum</name>
    <dbReference type="NCBI Taxonomy" id="53326"/>
    <lineage>
        <taxon>Eukaryota</taxon>
        <taxon>Metazoa</taxon>
        <taxon>Ecdysozoa</taxon>
        <taxon>Nematoda</taxon>
        <taxon>Chromadorea</taxon>
        <taxon>Rhabditida</taxon>
        <taxon>Rhabditina</taxon>
        <taxon>Rhabditomorpha</taxon>
        <taxon>Strongyloidea</taxon>
        <taxon>Ancylostomatidae</taxon>
        <taxon>Ancylostomatinae</taxon>
        <taxon>Ancylostoma</taxon>
    </lineage>
</organism>
<evidence type="ECO:0008006" key="3">
    <source>
        <dbReference type="Google" id="ProtNLM"/>
    </source>
</evidence>
<name>A0A0D6LET3_9BILA</name>
<evidence type="ECO:0000313" key="1">
    <source>
        <dbReference type="EMBL" id="EPB66167.1"/>
    </source>
</evidence>
<accession>A0A0D6LET3</accession>
<dbReference type="EMBL" id="KE126428">
    <property type="protein sequence ID" value="EPB66167.1"/>
    <property type="molecule type" value="Genomic_DNA"/>
</dbReference>
<dbReference type="InterPro" id="IPR036869">
    <property type="entry name" value="J_dom_sf"/>
</dbReference>
<proteinExistence type="predicted"/>
<protein>
    <recommendedName>
        <fullName evidence="3">J domain-containing protein</fullName>
    </recommendedName>
</protein>
<keyword evidence="2" id="KW-1185">Reference proteome</keyword>
<gene>
    <name evidence="1" type="ORF">ANCCEY_14742</name>
</gene>
<reference evidence="1 2" key="1">
    <citation type="submission" date="2013-05" db="EMBL/GenBank/DDBJ databases">
        <title>Draft genome of the parasitic nematode Anyclostoma ceylanicum.</title>
        <authorList>
            <person name="Mitreva M."/>
        </authorList>
    </citation>
    <scope>NUCLEOTIDE SEQUENCE [LARGE SCALE GENOMIC DNA]</scope>
</reference>
<dbReference type="SUPFAM" id="SSF46565">
    <property type="entry name" value="Chaperone J-domain"/>
    <property type="match status" value="1"/>
</dbReference>
<sequence length="73" mass="8624">MVTKNYDSPKHAIPERHSAAVLYTERCAATMLMTYRKLALKWHPDKHTEEKDKDVFFDDAFAFPSDSFIFKRK</sequence>
<dbReference type="Gene3D" id="1.10.287.110">
    <property type="entry name" value="DnaJ domain"/>
    <property type="match status" value="1"/>
</dbReference>
<evidence type="ECO:0000313" key="2">
    <source>
        <dbReference type="Proteomes" id="UP000054495"/>
    </source>
</evidence>
<dbReference type="Proteomes" id="UP000054495">
    <property type="component" value="Unassembled WGS sequence"/>
</dbReference>